<protein>
    <recommendedName>
        <fullName evidence="1">Ty3 transposon capsid-like protein domain-containing protein</fullName>
    </recommendedName>
</protein>
<evidence type="ECO:0000259" key="1">
    <source>
        <dbReference type="Pfam" id="PF19259"/>
    </source>
</evidence>
<dbReference type="AlphaFoldDB" id="A0A5D3AIL0"/>
<dbReference type="EMBL" id="CM017636">
    <property type="protein sequence ID" value="TYJ49733.1"/>
    <property type="molecule type" value="Genomic_DNA"/>
</dbReference>
<gene>
    <name evidence="2" type="ORF">E1A91_A01G155300v1</name>
</gene>
<proteinExistence type="predicted"/>
<reference evidence="2 3" key="1">
    <citation type="submission" date="2019-07" db="EMBL/GenBank/DDBJ databases">
        <title>WGS assembly of Gossypium mustelinum.</title>
        <authorList>
            <person name="Chen Z.J."/>
            <person name="Sreedasyam A."/>
            <person name="Ando A."/>
            <person name="Song Q."/>
            <person name="De L."/>
            <person name="Hulse-Kemp A."/>
            <person name="Ding M."/>
            <person name="Ye W."/>
            <person name="Kirkbride R."/>
            <person name="Jenkins J."/>
            <person name="Plott C."/>
            <person name="Lovell J."/>
            <person name="Lin Y.-M."/>
            <person name="Vaughn R."/>
            <person name="Liu B."/>
            <person name="Li W."/>
            <person name="Simpson S."/>
            <person name="Scheffler B."/>
            <person name="Saski C."/>
            <person name="Grover C."/>
            <person name="Hu G."/>
            <person name="Conover J."/>
            <person name="Carlson J."/>
            <person name="Shu S."/>
            <person name="Boston L."/>
            <person name="Williams M."/>
            <person name="Peterson D."/>
            <person name="Mcgee K."/>
            <person name="Jones D."/>
            <person name="Wendel J."/>
            <person name="Stelly D."/>
            <person name="Grimwood J."/>
            <person name="Schmutz J."/>
        </authorList>
    </citation>
    <scope>NUCLEOTIDE SEQUENCE [LARGE SCALE GENOMIC DNA]</scope>
    <source>
        <strain evidence="2">1408120.09</strain>
    </source>
</reference>
<organism evidence="2 3">
    <name type="scientific">Gossypium mustelinum</name>
    <name type="common">Cotton</name>
    <name type="synonym">Gossypium caicoense</name>
    <dbReference type="NCBI Taxonomy" id="34275"/>
    <lineage>
        <taxon>Eukaryota</taxon>
        <taxon>Viridiplantae</taxon>
        <taxon>Streptophyta</taxon>
        <taxon>Embryophyta</taxon>
        <taxon>Tracheophyta</taxon>
        <taxon>Spermatophyta</taxon>
        <taxon>Magnoliopsida</taxon>
        <taxon>eudicotyledons</taxon>
        <taxon>Gunneridae</taxon>
        <taxon>Pentapetalae</taxon>
        <taxon>rosids</taxon>
        <taxon>malvids</taxon>
        <taxon>Malvales</taxon>
        <taxon>Malvaceae</taxon>
        <taxon>Malvoideae</taxon>
        <taxon>Gossypium</taxon>
    </lineage>
</organism>
<evidence type="ECO:0000313" key="3">
    <source>
        <dbReference type="Proteomes" id="UP000323597"/>
    </source>
</evidence>
<keyword evidence="3" id="KW-1185">Reference proteome</keyword>
<accession>A0A5D3AIL0</accession>
<evidence type="ECO:0000313" key="2">
    <source>
        <dbReference type="EMBL" id="TYJ49733.1"/>
    </source>
</evidence>
<sequence>MSKLQAELDRLEGKMETQMDTKFQEFRNGVQALLEQYLGQPKPGPTMVGIEDKGNGVLGAPPGFPPKEKRGGSNLADGTSIHLGATSHVVRKSEKISRRLECPSFDGSDFRGWLTKLEQYFEAEGTPEEEKVRVVMLHLEGRALDWHHFYSRRNGGLHMLAWPAYLESLQNRFGFGQFGNPMKALVNLKQLGTVEQFQDSFVELLNQLHLPESYALSIFLSNLKSEIGHYLDLFEPSTLVEAFQLARKIEILLLGTAKKSSFSLQNSSRPFSMVAGYSSIPTRANSVQQSGSNTSVCKPTSRSISPALMAERKQKGLCFWCGAKYQPGHKCVKSQLYPLLMEPFSDNETEEFQECSDRLEEYSGGGTT</sequence>
<feature type="domain" description="Ty3 transposon capsid-like protein" evidence="1">
    <location>
        <begin position="116"/>
        <end position="251"/>
    </location>
</feature>
<dbReference type="Proteomes" id="UP000323597">
    <property type="component" value="Chromosome A01"/>
</dbReference>
<dbReference type="Pfam" id="PF19259">
    <property type="entry name" value="Ty3_capsid"/>
    <property type="match status" value="1"/>
</dbReference>
<name>A0A5D3AIL0_GOSMU</name>
<dbReference type="InterPro" id="IPR045358">
    <property type="entry name" value="Ty3_capsid"/>
</dbReference>